<keyword evidence="1" id="KW-0175">Coiled coil</keyword>
<keyword evidence="2" id="KW-0812">Transmembrane</keyword>
<keyword evidence="2" id="KW-0472">Membrane</keyword>
<protein>
    <submittedName>
        <fullName evidence="3">Uncharacterized protein</fullName>
    </submittedName>
</protein>
<evidence type="ECO:0000256" key="2">
    <source>
        <dbReference type="SAM" id="Phobius"/>
    </source>
</evidence>
<organism evidence="3">
    <name type="scientific">CrAss-like virus sp. ctYsL76</name>
    <dbReference type="NCBI Taxonomy" id="2826826"/>
    <lineage>
        <taxon>Viruses</taxon>
        <taxon>Duplodnaviria</taxon>
        <taxon>Heunggongvirae</taxon>
        <taxon>Uroviricota</taxon>
        <taxon>Caudoviricetes</taxon>
        <taxon>Crassvirales</taxon>
    </lineage>
</organism>
<feature type="coiled-coil region" evidence="1">
    <location>
        <begin position="214"/>
        <end position="241"/>
    </location>
</feature>
<reference evidence="3" key="1">
    <citation type="journal article" date="2021" name="Proc. Natl. Acad. Sci. U.S.A.">
        <title>A Catalog of Tens of Thousands of Viruses from Human Metagenomes Reveals Hidden Associations with Chronic Diseases.</title>
        <authorList>
            <person name="Tisza M.J."/>
            <person name="Buck C.B."/>
        </authorList>
    </citation>
    <scope>NUCLEOTIDE SEQUENCE</scope>
    <source>
        <strain evidence="3">CtYsL76</strain>
    </source>
</reference>
<keyword evidence="2" id="KW-1133">Transmembrane helix</keyword>
<name>A0A8S5QML9_9CAUD</name>
<sequence length="314" mass="33684">MFNNLSIFFNMAEEKTYVFGEGAGNGILGLLGPMLSQRGVDPNVLLAMQGRNNDGFGEGGWFIWVIFLFFLMGWGGNGFGGNRGAGLASEINNDYGREMLLQAINGNGNAISQLATTLNCDINAVQTAINSVQNQIQSVGNQVGMSGQQIINAIQAGNSQIASQLASCCCDVRETITRQGYDNQLATLNQTNVLGGKIDQQTTLINDKFCQLEMREMQSKIDALREDKSALINQLSQEHQTSAIQAYQAQTIAPVNAALTALQREVDSIKCKLPESVSVPYSPVVGVPTCVATQLGLAAFGYGNGLWNNGSIWA</sequence>
<proteinExistence type="predicted"/>
<evidence type="ECO:0000313" key="3">
    <source>
        <dbReference type="EMBL" id="DAE20051.1"/>
    </source>
</evidence>
<feature type="transmembrane region" description="Helical" evidence="2">
    <location>
        <begin position="61"/>
        <end position="80"/>
    </location>
</feature>
<evidence type="ECO:0000256" key="1">
    <source>
        <dbReference type="SAM" id="Coils"/>
    </source>
</evidence>
<accession>A0A8S5QML9</accession>
<dbReference type="EMBL" id="BK015689">
    <property type="protein sequence ID" value="DAE20051.1"/>
    <property type="molecule type" value="Genomic_DNA"/>
</dbReference>